<sequence>MVGFIGRQPQARPGRPPALLADGPVAATGLVAPSGTIAVTTSQLHPNGQVRRETRAAYDILVRPNRTQPDPETARGVVRPDHLSGLFGGISMAQYERVRTLGGVADAATAATRGHSLPERPAPFDRSDKEQP</sequence>
<protein>
    <submittedName>
        <fullName evidence="2">Uncharacterized protein</fullName>
    </submittedName>
</protein>
<comment type="caution">
    <text evidence="2">The sequence shown here is derived from an EMBL/GenBank/DDBJ whole genome shotgun (WGS) entry which is preliminary data.</text>
</comment>
<organism evidence="2 3">
    <name type="scientific">Plantactinospora mayteni</name>
    <dbReference type="NCBI Taxonomy" id="566021"/>
    <lineage>
        <taxon>Bacteria</taxon>
        <taxon>Bacillati</taxon>
        <taxon>Actinomycetota</taxon>
        <taxon>Actinomycetes</taxon>
        <taxon>Micromonosporales</taxon>
        <taxon>Micromonosporaceae</taxon>
        <taxon>Plantactinospora</taxon>
    </lineage>
</organism>
<feature type="compositionally biased region" description="Basic and acidic residues" evidence="1">
    <location>
        <begin position="116"/>
        <end position="132"/>
    </location>
</feature>
<proteinExistence type="predicted"/>
<keyword evidence="3" id="KW-1185">Reference proteome</keyword>
<dbReference type="Proteomes" id="UP000621500">
    <property type="component" value="Unassembled WGS sequence"/>
</dbReference>
<gene>
    <name evidence="2" type="ORF">Pma05_57870</name>
</gene>
<dbReference type="RefSeq" id="WP_203860619.1">
    <property type="nucleotide sequence ID" value="NZ_BAAAZQ010000012.1"/>
</dbReference>
<name>A0ABQ4EX80_9ACTN</name>
<feature type="region of interest" description="Disordered" evidence="1">
    <location>
        <begin position="109"/>
        <end position="132"/>
    </location>
</feature>
<accession>A0ABQ4EX80</accession>
<reference evidence="2 3" key="1">
    <citation type="submission" date="2021-01" db="EMBL/GenBank/DDBJ databases">
        <title>Whole genome shotgun sequence of Plantactinospora mayteni NBRC 109088.</title>
        <authorList>
            <person name="Komaki H."/>
            <person name="Tamura T."/>
        </authorList>
    </citation>
    <scope>NUCLEOTIDE SEQUENCE [LARGE SCALE GENOMIC DNA]</scope>
    <source>
        <strain evidence="2 3">NBRC 109088</strain>
    </source>
</reference>
<dbReference type="EMBL" id="BONX01000044">
    <property type="protein sequence ID" value="GIG99214.1"/>
    <property type="molecule type" value="Genomic_DNA"/>
</dbReference>
<evidence type="ECO:0000313" key="2">
    <source>
        <dbReference type="EMBL" id="GIG99214.1"/>
    </source>
</evidence>
<evidence type="ECO:0000313" key="3">
    <source>
        <dbReference type="Proteomes" id="UP000621500"/>
    </source>
</evidence>
<evidence type="ECO:0000256" key="1">
    <source>
        <dbReference type="SAM" id="MobiDB-lite"/>
    </source>
</evidence>